<dbReference type="EMBL" id="NAFL01000287">
    <property type="protein sequence ID" value="OSJ21217.1"/>
    <property type="molecule type" value="Genomic_DNA"/>
</dbReference>
<evidence type="ECO:0000256" key="1">
    <source>
        <dbReference type="ARBA" id="ARBA00004651"/>
    </source>
</evidence>
<feature type="transmembrane region" description="Helical" evidence="9">
    <location>
        <begin position="315"/>
        <end position="335"/>
    </location>
</feature>
<proteinExistence type="inferred from homology"/>
<dbReference type="Proteomes" id="UP000193335">
    <property type="component" value="Unassembled WGS sequence"/>
</dbReference>
<evidence type="ECO:0000256" key="2">
    <source>
        <dbReference type="ARBA" id="ARBA00009773"/>
    </source>
</evidence>
<gene>
    <name evidence="10" type="ORF">BSZ19_48175</name>
</gene>
<evidence type="ECO:0000256" key="9">
    <source>
        <dbReference type="SAM" id="Phobius"/>
    </source>
</evidence>
<comment type="caution">
    <text evidence="10">The sequence shown here is derived from an EMBL/GenBank/DDBJ whole genome shotgun (WGS) entry which is preliminary data.</text>
</comment>
<feature type="transmembrane region" description="Helical" evidence="9">
    <location>
        <begin position="283"/>
        <end position="309"/>
    </location>
</feature>
<evidence type="ECO:0000256" key="3">
    <source>
        <dbReference type="ARBA" id="ARBA00022448"/>
    </source>
</evidence>
<feature type="region of interest" description="Disordered" evidence="8">
    <location>
        <begin position="395"/>
        <end position="420"/>
    </location>
</feature>
<dbReference type="PANTHER" id="PTHR21716">
    <property type="entry name" value="TRANSMEMBRANE PROTEIN"/>
    <property type="match status" value="1"/>
</dbReference>
<feature type="compositionally biased region" description="Polar residues" evidence="8">
    <location>
        <begin position="409"/>
        <end position="420"/>
    </location>
</feature>
<evidence type="ECO:0000256" key="4">
    <source>
        <dbReference type="ARBA" id="ARBA00022475"/>
    </source>
</evidence>
<accession>A0A1Y2J5Z3</accession>
<evidence type="ECO:0000256" key="6">
    <source>
        <dbReference type="ARBA" id="ARBA00022989"/>
    </source>
</evidence>
<comment type="subcellular location">
    <subcellularLocation>
        <location evidence="1">Cell membrane</location>
        <topology evidence="1">Multi-pass membrane protein</topology>
    </subcellularLocation>
</comment>
<reference evidence="10 11" key="1">
    <citation type="submission" date="2017-03" db="EMBL/GenBank/DDBJ databases">
        <title>Whole genome sequences of fourteen strains of Bradyrhizobium canariense and one strain of Bradyrhizobium japonicum isolated from Lupinus (Papilionoideae: Genisteae) species in Algeria.</title>
        <authorList>
            <person name="Crovadore J."/>
            <person name="Chekireb D."/>
            <person name="Brachmann A."/>
            <person name="Chablais R."/>
            <person name="Cochard B."/>
            <person name="Lefort F."/>
        </authorList>
    </citation>
    <scope>NUCLEOTIDE SEQUENCE [LARGE SCALE GENOMIC DNA]</scope>
    <source>
        <strain evidence="10 11">UBMA197</strain>
    </source>
</reference>
<organism evidence="10 11">
    <name type="scientific">Bradyrhizobium japonicum</name>
    <dbReference type="NCBI Taxonomy" id="375"/>
    <lineage>
        <taxon>Bacteria</taxon>
        <taxon>Pseudomonadati</taxon>
        <taxon>Pseudomonadota</taxon>
        <taxon>Alphaproteobacteria</taxon>
        <taxon>Hyphomicrobiales</taxon>
        <taxon>Nitrobacteraceae</taxon>
        <taxon>Bradyrhizobium</taxon>
    </lineage>
</organism>
<keyword evidence="6 9" id="KW-1133">Transmembrane helix</keyword>
<evidence type="ECO:0000313" key="11">
    <source>
        <dbReference type="Proteomes" id="UP000193335"/>
    </source>
</evidence>
<feature type="transmembrane region" description="Helical" evidence="9">
    <location>
        <begin position="253"/>
        <end position="276"/>
    </location>
</feature>
<dbReference type="Pfam" id="PF01594">
    <property type="entry name" value="AI-2E_transport"/>
    <property type="match status" value="1"/>
</dbReference>
<comment type="similarity">
    <text evidence="2">Belongs to the autoinducer-2 exporter (AI-2E) (TC 2.A.86) family.</text>
</comment>
<dbReference type="GO" id="GO:0005886">
    <property type="term" value="C:plasma membrane"/>
    <property type="evidence" value="ECO:0007669"/>
    <property type="project" value="UniProtKB-SubCell"/>
</dbReference>
<feature type="transmembrane region" description="Helical" evidence="9">
    <location>
        <begin position="50"/>
        <end position="71"/>
    </location>
</feature>
<dbReference type="PANTHER" id="PTHR21716:SF67">
    <property type="entry name" value="TRANSPORT PROTEIN YDIK-RELATED"/>
    <property type="match status" value="1"/>
</dbReference>
<dbReference type="AlphaFoldDB" id="A0A1Y2J5Z3"/>
<dbReference type="InterPro" id="IPR002549">
    <property type="entry name" value="AI-2E-like"/>
</dbReference>
<feature type="transmembrane region" description="Helical" evidence="9">
    <location>
        <begin position="105"/>
        <end position="127"/>
    </location>
</feature>
<feature type="transmembrane region" description="Helical" evidence="9">
    <location>
        <begin position="347"/>
        <end position="374"/>
    </location>
</feature>
<keyword evidence="3" id="KW-0813">Transport</keyword>
<keyword evidence="5 9" id="KW-0812">Transmembrane</keyword>
<evidence type="ECO:0000256" key="5">
    <source>
        <dbReference type="ARBA" id="ARBA00022692"/>
    </source>
</evidence>
<keyword evidence="7 9" id="KW-0472">Membrane</keyword>
<evidence type="ECO:0000313" key="10">
    <source>
        <dbReference type="EMBL" id="OSJ21217.1"/>
    </source>
</evidence>
<sequence length="420" mass="44463">MGLPAGRGRLIWIKTSAREGELAHSPATCVAKAEGASVRTLRQIISGDEVIQLVIRLGLLAVLIVWTLLLIRPFVPILAWSVVLAVALNPVFERLAKILGDRPKLAAAILTLISLAVVIGPATWLGMGAVDGIRDLAGQMTAGEVLVPSPPQSIKDWPLVGPRLFDLWDQASTNLRSLLREVVPYLKPFATTLLGFAGNAGVGTVKFLLSVIVAGVLFPYGPQLVAAGRDFLSRIVPDQSEHFLDLAGTTIRAVAQGVIGVAIVQSLLAGIGFKLAGIASAGLLAFVVLLLSIVQIGGTIVILPVIIWIWTDKEFPIALLLTVFLVIVSVLDNILKPLVMGRGLTTPALVILIGVIGGTLVHGIIGLFIGPIILSVAWELTVAWIRTERAPQRGDVGYGPPRSLDLHQGVSSSPSPDNNR</sequence>
<protein>
    <submittedName>
        <fullName evidence="10">AI-2E family transporter</fullName>
    </submittedName>
</protein>
<evidence type="ECO:0000256" key="7">
    <source>
        <dbReference type="ARBA" id="ARBA00023136"/>
    </source>
</evidence>
<name>A0A1Y2J5Z3_BRAJP</name>
<keyword evidence="4" id="KW-1003">Cell membrane</keyword>
<evidence type="ECO:0000256" key="8">
    <source>
        <dbReference type="SAM" id="MobiDB-lite"/>
    </source>
</evidence>